<evidence type="ECO:0000256" key="6">
    <source>
        <dbReference type="RuleBase" id="RU003718"/>
    </source>
</evidence>
<dbReference type="Pfam" id="PF00201">
    <property type="entry name" value="UDPGT"/>
    <property type="match status" value="1"/>
</dbReference>
<dbReference type="Proteomes" id="UP000306102">
    <property type="component" value="Unassembled WGS sequence"/>
</dbReference>
<accession>A0A4S4DLK8</accession>
<evidence type="ECO:0000256" key="2">
    <source>
        <dbReference type="ARBA" id="ARBA00022676"/>
    </source>
</evidence>
<dbReference type="GO" id="GO:0009813">
    <property type="term" value="P:flavonoid biosynthetic process"/>
    <property type="evidence" value="ECO:0007669"/>
    <property type="project" value="UniProtKB-KW"/>
</dbReference>
<evidence type="ECO:0000256" key="5">
    <source>
        <dbReference type="ARBA" id="ARBA00051827"/>
    </source>
</evidence>
<dbReference type="SUPFAM" id="SSF53756">
    <property type="entry name" value="UDP-Glycosyltransferase/glycogen phosphorylase"/>
    <property type="match status" value="1"/>
</dbReference>
<reference evidence="8 9" key="1">
    <citation type="journal article" date="2018" name="Proc. Natl. Acad. Sci. U.S.A.">
        <title>Draft genome sequence of Camellia sinensis var. sinensis provides insights into the evolution of the tea genome and tea quality.</title>
        <authorList>
            <person name="Wei C."/>
            <person name="Yang H."/>
            <person name="Wang S."/>
            <person name="Zhao J."/>
            <person name="Liu C."/>
            <person name="Gao L."/>
            <person name="Xia E."/>
            <person name="Lu Y."/>
            <person name="Tai Y."/>
            <person name="She G."/>
            <person name="Sun J."/>
            <person name="Cao H."/>
            <person name="Tong W."/>
            <person name="Gao Q."/>
            <person name="Li Y."/>
            <person name="Deng W."/>
            <person name="Jiang X."/>
            <person name="Wang W."/>
            <person name="Chen Q."/>
            <person name="Zhang S."/>
            <person name="Li H."/>
            <person name="Wu J."/>
            <person name="Wang P."/>
            <person name="Li P."/>
            <person name="Shi C."/>
            <person name="Zheng F."/>
            <person name="Jian J."/>
            <person name="Huang B."/>
            <person name="Shan D."/>
            <person name="Shi M."/>
            <person name="Fang C."/>
            <person name="Yue Y."/>
            <person name="Li F."/>
            <person name="Li D."/>
            <person name="Wei S."/>
            <person name="Han B."/>
            <person name="Jiang C."/>
            <person name="Yin Y."/>
            <person name="Xia T."/>
            <person name="Zhang Z."/>
            <person name="Bennetzen J.L."/>
            <person name="Zhao S."/>
            <person name="Wan X."/>
        </authorList>
    </citation>
    <scope>NUCLEOTIDE SEQUENCE [LARGE SCALE GENOMIC DNA]</scope>
    <source>
        <strain evidence="9">cv. Shuchazao</strain>
        <tissue evidence="8">Leaf</tissue>
    </source>
</reference>
<evidence type="ECO:0000256" key="1">
    <source>
        <dbReference type="ARBA" id="ARBA00009995"/>
    </source>
</evidence>
<dbReference type="PROSITE" id="PS00375">
    <property type="entry name" value="UDPGT"/>
    <property type="match status" value="1"/>
</dbReference>
<keyword evidence="9" id="KW-1185">Reference proteome</keyword>
<comment type="similarity">
    <text evidence="1 6">Belongs to the UDP-glycosyltransferase family.</text>
</comment>
<comment type="catalytic activity">
    <reaction evidence="5">
        <text>7-deoxyloganetate + UDP-alpha-D-glucose = 7-deoxyloganate + UDP + H(+)</text>
        <dbReference type="Rhea" id="RHEA:39895"/>
        <dbReference type="ChEBI" id="CHEBI:15378"/>
        <dbReference type="ChEBI" id="CHEBI:58223"/>
        <dbReference type="ChEBI" id="CHEBI:58885"/>
        <dbReference type="ChEBI" id="CHEBI:76844"/>
        <dbReference type="ChEBI" id="CHEBI:76846"/>
        <dbReference type="EC" id="2.4.1.323"/>
    </reaction>
</comment>
<dbReference type="GO" id="GO:0080044">
    <property type="term" value="F:quercetin 7-O-glucosyltransferase activity"/>
    <property type="evidence" value="ECO:0007669"/>
    <property type="project" value="TreeGrafter"/>
</dbReference>
<evidence type="ECO:0000313" key="9">
    <source>
        <dbReference type="Proteomes" id="UP000306102"/>
    </source>
</evidence>
<comment type="caution">
    <text evidence="8">The sequence shown here is derived from an EMBL/GenBank/DDBJ whole genome shotgun (WGS) entry which is preliminary data.</text>
</comment>
<evidence type="ECO:0000256" key="3">
    <source>
        <dbReference type="ARBA" id="ARBA00022679"/>
    </source>
</evidence>
<name>A0A4S4DLK8_CAMSN</name>
<dbReference type="Gene3D" id="3.40.50.2000">
    <property type="entry name" value="Glycogen Phosphorylase B"/>
    <property type="match status" value="2"/>
</dbReference>
<keyword evidence="2 6" id="KW-0328">Glycosyltransferase</keyword>
<dbReference type="EC" id="2.4.1.-" evidence="7"/>
<evidence type="ECO:0000313" key="8">
    <source>
        <dbReference type="EMBL" id="THG03414.1"/>
    </source>
</evidence>
<gene>
    <name evidence="8" type="ORF">TEA_026321</name>
</gene>
<keyword evidence="3 6" id="KW-0808">Transferase</keyword>
<dbReference type="AlphaFoldDB" id="A0A4S4DLK8"/>
<organism evidence="8 9">
    <name type="scientific">Camellia sinensis var. sinensis</name>
    <name type="common">China tea</name>
    <dbReference type="NCBI Taxonomy" id="542762"/>
    <lineage>
        <taxon>Eukaryota</taxon>
        <taxon>Viridiplantae</taxon>
        <taxon>Streptophyta</taxon>
        <taxon>Embryophyta</taxon>
        <taxon>Tracheophyta</taxon>
        <taxon>Spermatophyta</taxon>
        <taxon>Magnoliopsida</taxon>
        <taxon>eudicotyledons</taxon>
        <taxon>Gunneridae</taxon>
        <taxon>Pentapetalae</taxon>
        <taxon>asterids</taxon>
        <taxon>Ericales</taxon>
        <taxon>Theaceae</taxon>
        <taxon>Camellia</taxon>
    </lineage>
</organism>
<dbReference type="FunFam" id="3.40.50.2000:FF:000040">
    <property type="entry name" value="UDP-glycosyltransferase 76C1"/>
    <property type="match status" value="1"/>
</dbReference>
<dbReference type="InterPro" id="IPR035595">
    <property type="entry name" value="UDP_glycos_trans_CS"/>
</dbReference>
<dbReference type="PANTHER" id="PTHR11926">
    <property type="entry name" value="GLUCOSYL/GLUCURONOSYL TRANSFERASES"/>
    <property type="match status" value="1"/>
</dbReference>
<evidence type="ECO:0000256" key="4">
    <source>
        <dbReference type="ARBA" id="ARBA00023241"/>
    </source>
</evidence>
<proteinExistence type="inferred from homology"/>
<keyword evidence="4" id="KW-0284">Flavonoid biosynthesis</keyword>
<dbReference type="CDD" id="cd03784">
    <property type="entry name" value="GT1_Gtf-like"/>
    <property type="match status" value="1"/>
</dbReference>
<dbReference type="InterPro" id="IPR002213">
    <property type="entry name" value="UDP_glucos_trans"/>
</dbReference>
<dbReference type="PANTHER" id="PTHR11926:SF1392">
    <property type="entry name" value="GLYCOSYLTRANSFERASE"/>
    <property type="match status" value="1"/>
</dbReference>
<evidence type="ECO:0000256" key="7">
    <source>
        <dbReference type="RuleBase" id="RU362057"/>
    </source>
</evidence>
<dbReference type="GO" id="GO:0102970">
    <property type="term" value="F:7-deoxyloganetic acid glucosyltransferase activity"/>
    <property type="evidence" value="ECO:0007669"/>
    <property type="project" value="UniProtKB-EC"/>
</dbReference>
<dbReference type="FunFam" id="3.40.50.2000:FF:000065">
    <property type="entry name" value="Glycosyltransferase"/>
    <property type="match status" value="1"/>
</dbReference>
<dbReference type="EMBL" id="SDRB02010964">
    <property type="protein sequence ID" value="THG03414.1"/>
    <property type="molecule type" value="Genomic_DNA"/>
</dbReference>
<sequence>MDHQGVVAELEVPHVLIFSFAAQGHVNPMLKLAELICLAGIHVTFVVTEHTQRRLLRNSNVQSRFDRYPGFHFEPISDGLPEDDPRSGQKVMDFFHAFGATAKPLLREMLVSHRRRLNGKKPVTCVIADGFLSFAIDVAEELGIPAISFRTSSTCNFWAYLCVDKLVAAGELPFDENNLDAPITSIPGMEHFLRCRDLPSFFRIKDVADRDFQLILKETLHSTRAQAQIFNTFEELEGPILSQTRSQCPKIYTIGPLHDHLKIRLNGTTIQTSSTSLWKEDTSCMKWLDAQPFRSVIYVSFGSLTMVTKDKLIEFWYGLVNSGKRFLWVIRPDSVTSEVREGQISPELVEGIKERGYMVGWAPQEEVLAHQAIGGFITHSGWNSTLESIVSRVPMICLPSFGDQQINSRYVEEIWNLGLDMKDTWDRLIIEKMVKDLMDVRREEFMKSINQMAKFAKKAVSEGGLSYCNLDRLIEDIKLMSI</sequence>
<protein>
    <recommendedName>
        <fullName evidence="7">Glycosyltransferase</fullName>
        <ecNumber evidence="7">2.4.1.-</ecNumber>
    </recommendedName>
</protein>
<dbReference type="GO" id="GO:0080043">
    <property type="term" value="F:quercetin 3-O-glucosyltransferase activity"/>
    <property type="evidence" value="ECO:0007669"/>
    <property type="project" value="TreeGrafter"/>
</dbReference>